<dbReference type="AlphaFoldDB" id="E3FPH1"/>
<proteinExistence type="predicted"/>
<dbReference type="NCBIfam" id="TIGR02268">
    <property type="entry name" value="Myxococcus xanthus paralogous family TIGR02268"/>
    <property type="match status" value="1"/>
</dbReference>
<dbReference type="RefSeq" id="WP_013376776.1">
    <property type="nucleotide sequence ID" value="NC_014623.1"/>
</dbReference>
<protein>
    <submittedName>
        <fullName evidence="1">Uncharacterized protein</fullName>
    </submittedName>
</protein>
<dbReference type="InterPro" id="IPR011754">
    <property type="entry name" value="Mxa_paralog_2268"/>
</dbReference>
<name>E3FPH1_STIAD</name>
<evidence type="ECO:0000313" key="2">
    <source>
        <dbReference type="Proteomes" id="UP000001351"/>
    </source>
</evidence>
<sequence>MEVPPSLGRTHTYALRHQPPTTVTTLTESGLIFPRALTGLLATGLMGEKGVTPKNLSESVVQHPRNAVRVVRVFSYRSTNSVAVELKLELIPGMEPWRAVRAELEGPGRRALRVKPPWQREQLRYEAKDRRVVIEAEATEAETRGSFTLKVWDADGTRSLILTGVVFP</sequence>
<dbReference type="HOGENOM" id="CLU_1585480_0_0_7"/>
<gene>
    <name evidence="1" type="ordered locus">STAUR_5395</name>
</gene>
<reference evidence="1 2" key="1">
    <citation type="journal article" date="2011" name="Mol. Biol. Evol.">
        <title>Comparative genomic analysis of fruiting body formation in Myxococcales.</title>
        <authorList>
            <person name="Huntley S."/>
            <person name="Hamann N."/>
            <person name="Wegener-Feldbrugge S."/>
            <person name="Treuner-Lange A."/>
            <person name="Kube M."/>
            <person name="Reinhardt R."/>
            <person name="Klages S."/>
            <person name="Muller R."/>
            <person name="Ronning C.M."/>
            <person name="Nierman W.C."/>
            <person name="Sogaard-Andersen L."/>
        </authorList>
    </citation>
    <scope>NUCLEOTIDE SEQUENCE [LARGE SCALE GENOMIC DNA]</scope>
    <source>
        <strain evidence="1 2">DW4/3-1</strain>
    </source>
</reference>
<dbReference type="OrthoDB" id="5522147at2"/>
<dbReference type="KEGG" id="sur:STAUR_5395"/>
<accession>E3FPH1</accession>
<organism evidence="1 2">
    <name type="scientific">Stigmatella aurantiaca (strain DW4/3-1)</name>
    <dbReference type="NCBI Taxonomy" id="378806"/>
    <lineage>
        <taxon>Bacteria</taxon>
        <taxon>Pseudomonadati</taxon>
        <taxon>Myxococcota</taxon>
        <taxon>Myxococcia</taxon>
        <taxon>Myxococcales</taxon>
        <taxon>Cystobacterineae</taxon>
        <taxon>Archangiaceae</taxon>
        <taxon>Stigmatella</taxon>
    </lineage>
</organism>
<dbReference type="Proteomes" id="UP000001351">
    <property type="component" value="Chromosome"/>
</dbReference>
<evidence type="ECO:0000313" key="1">
    <source>
        <dbReference type="EMBL" id="ADO73166.1"/>
    </source>
</evidence>
<dbReference type="Pfam" id="PF09544">
    <property type="entry name" value="DUF2381"/>
    <property type="match status" value="1"/>
</dbReference>
<keyword evidence="2" id="KW-1185">Reference proteome</keyword>
<dbReference type="EMBL" id="CP002271">
    <property type="protein sequence ID" value="ADO73166.1"/>
    <property type="molecule type" value="Genomic_DNA"/>
</dbReference>